<keyword evidence="1" id="KW-0808">Transferase</keyword>
<evidence type="ECO:0000313" key="1">
    <source>
        <dbReference type="EMBL" id="GFD33728.1"/>
    </source>
</evidence>
<keyword evidence="1" id="KW-0695">RNA-directed DNA polymerase</keyword>
<dbReference type="PANTHER" id="PTHR46890">
    <property type="entry name" value="NON-LTR RETROLELEMENT REVERSE TRANSCRIPTASE-LIKE PROTEIN-RELATED"/>
    <property type="match status" value="1"/>
</dbReference>
<keyword evidence="1" id="KW-0548">Nucleotidyltransferase</keyword>
<dbReference type="GO" id="GO:0003964">
    <property type="term" value="F:RNA-directed DNA polymerase activity"/>
    <property type="evidence" value="ECO:0007669"/>
    <property type="project" value="UniProtKB-KW"/>
</dbReference>
<organism evidence="1">
    <name type="scientific">Tanacetum cinerariifolium</name>
    <name type="common">Dalmatian daisy</name>
    <name type="synonym">Chrysanthemum cinerariifolium</name>
    <dbReference type="NCBI Taxonomy" id="118510"/>
    <lineage>
        <taxon>Eukaryota</taxon>
        <taxon>Viridiplantae</taxon>
        <taxon>Streptophyta</taxon>
        <taxon>Embryophyta</taxon>
        <taxon>Tracheophyta</taxon>
        <taxon>Spermatophyta</taxon>
        <taxon>Magnoliopsida</taxon>
        <taxon>eudicotyledons</taxon>
        <taxon>Gunneridae</taxon>
        <taxon>Pentapetalae</taxon>
        <taxon>asterids</taxon>
        <taxon>campanulids</taxon>
        <taxon>Asterales</taxon>
        <taxon>Asteraceae</taxon>
        <taxon>Asteroideae</taxon>
        <taxon>Anthemideae</taxon>
        <taxon>Anthemidinae</taxon>
        <taxon>Tanacetum</taxon>
    </lineage>
</organism>
<feature type="non-terminal residue" evidence="1">
    <location>
        <position position="1"/>
    </location>
</feature>
<accession>A0A699VJU8</accession>
<proteinExistence type="predicted"/>
<dbReference type="PANTHER" id="PTHR46890:SF48">
    <property type="entry name" value="RNA-DIRECTED DNA POLYMERASE"/>
    <property type="match status" value="1"/>
</dbReference>
<reference evidence="1" key="1">
    <citation type="journal article" date="2019" name="Sci. Rep.">
        <title>Draft genome of Tanacetum cinerariifolium, the natural source of mosquito coil.</title>
        <authorList>
            <person name="Yamashiro T."/>
            <person name="Shiraishi A."/>
            <person name="Satake H."/>
            <person name="Nakayama K."/>
        </authorList>
    </citation>
    <scope>NUCLEOTIDE SEQUENCE</scope>
</reference>
<protein>
    <submittedName>
        <fullName evidence="1">RNA-directed DNA polymerase, eukaryota, reverse transcriptase zinc-binding domain protein</fullName>
    </submittedName>
</protein>
<sequence length="134" mass="15549">RINLESQFPKQLASYENEDLERIVTYEKIKRVVWDYGSKKSSGPDGFTFEFYRRYWKLIDQDVDAKVIKDFRPISLIGSVYKSVVKILANRLSLVISDLISHVQSAFVANRQILDGPFILMSLFLGLNSRRSKL</sequence>
<dbReference type="InterPro" id="IPR052343">
    <property type="entry name" value="Retrotransposon-Effector_Assoc"/>
</dbReference>
<dbReference type="AlphaFoldDB" id="A0A699VJU8"/>
<gene>
    <name evidence="1" type="ORF">Tci_905697</name>
</gene>
<name>A0A699VJU8_TANCI</name>
<comment type="caution">
    <text evidence="1">The sequence shown here is derived from an EMBL/GenBank/DDBJ whole genome shotgun (WGS) entry which is preliminary data.</text>
</comment>
<dbReference type="EMBL" id="BKCJ011438718">
    <property type="protein sequence ID" value="GFD33728.1"/>
    <property type="molecule type" value="Genomic_DNA"/>
</dbReference>